<dbReference type="EMBL" id="LNIX01000005">
    <property type="protein sequence ID" value="OXA54702.1"/>
    <property type="molecule type" value="Genomic_DNA"/>
</dbReference>
<sequence length="307" mass="35590">MRVETPVSSPSELKEAVTKALEAKATDVCDLKEKLRESELARKSSENEAAKLKLRADQLSDDYATLAQEKKDLQDELDKKNALLGREQGRRANLEKKLEDAQTESLEKLGQLEDLKDALNGEKELRHKNEDKLDEQIFMYKTTLEVRDNELMNEIAKAKNIAEEAKKKDEEHIKFRHGMTERHRMNENFLKNLVNKGLDKVKDLELKLASAEAQCDILKPEMDKLKGENDRLNKDLDAARKEANKAEKEKDKFEKLYTDENAECRTLQDDLIKLKLTDKLDLIDLDHAAFHQWSWPPTRTHKRSKQQ</sequence>
<gene>
    <name evidence="2" type="ORF">Fcan01_10569</name>
</gene>
<evidence type="ECO:0000313" key="3">
    <source>
        <dbReference type="Proteomes" id="UP000198287"/>
    </source>
</evidence>
<dbReference type="Proteomes" id="UP000198287">
    <property type="component" value="Unassembled WGS sequence"/>
</dbReference>
<keyword evidence="1" id="KW-0175">Coiled coil</keyword>
<evidence type="ECO:0000313" key="2">
    <source>
        <dbReference type="EMBL" id="OXA54702.1"/>
    </source>
</evidence>
<protein>
    <submittedName>
        <fullName evidence="2">Uncharacterized protein</fullName>
    </submittedName>
</protein>
<organism evidence="2 3">
    <name type="scientific">Folsomia candida</name>
    <name type="common">Springtail</name>
    <dbReference type="NCBI Taxonomy" id="158441"/>
    <lineage>
        <taxon>Eukaryota</taxon>
        <taxon>Metazoa</taxon>
        <taxon>Ecdysozoa</taxon>
        <taxon>Arthropoda</taxon>
        <taxon>Hexapoda</taxon>
        <taxon>Collembola</taxon>
        <taxon>Entomobryomorpha</taxon>
        <taxon>Isotomoidea</taxon>
        <taxon>Isotomidae</taxon>
        <taxon>Proisotominae</taxon>
        <taxon>Folsomia</taxon>
    </lineage>
</organism>
<evidence type="ECO:0000256" key="1">
    <source>
        <dbReference type="SAM" id="Coils"/>
    </source>
</evidence>
<feature type="coiled-coil region" evidence="1">
    <location>
        <begin position="35"/>
        <end position="168"/>
    </location>
</feature>
<dbReference type="AlphaFoldDB" id="A0A226EAM5"/>
<name>A0A226EAM5_FOLCA</name>
<accession>A0A226EAM5</accession>
<reference evidence="2 3" key="1">
    <citation type="submission" date="2015-12" db="EMBL/GenBank/DDBJ databases">
        <title>The genome of Folsomia candida.</title>
        <authorList>
            <person name="Faddeeva A."/>
            <person name="Derks M.F."/>
            <person name="Anvar Y."/>
            <person name="Smit S."/>
            <person name="Van Straalen N."/>
            <person name="Roelofs D."/>
        </authorList>
    </citation>
    <scope>NUCLEOTIDE SEQUENCE [LARGE SCALE GENOMIC DNA]</scope>
    <source>
        <strain evidence="2 3">VU population</strain>
        <tissue evidence="2">Whole body</tissue>
    </source>
</reference>
<feature type="coiled-coil region" evidence="1">
    <location>
        <begin position="194"/>
        <end position="263"/>
    </location>
</feature>
<keyword evidence="3" id="KW-1185">Reference proteome</keyword>
<proteinExistence type="predicted"/>
<comment type="caution">
    <text evidence="2">The sequence shown here is derived from an EMBL/GenBank/DDBJ whole genome shotgun (WGS) entry which is preliminary data.</text>
</comment>